<gene>
    <name evidence="5" type="ORF">LSAC_03003</name>
</gene>
<dbReference type="PROSITE" id="PS50106">
    <property type="entry name" value="PDZ"/>
    <property type="match status" value="1"/>
</dbReference>
<name>A0A0M8JRR8_9CHLR</name>
<dbReference type="EMBL" id="DF967975">
    <property type="protein sequence ID" value="GAP19105.1"/>
    <property type="molecule type" value="Genomic_DNA"/>
</dbReference>
<dbReference type="InterPro" id="IPR001478">
    <property type="entry name" value="PDZ"/>
</dbReference>
<accession>A0A0M8JRR8</accession>
<dbReference type="InterPro" id="IPR001940">
    <property type="entry name" value="Peptidase_S1C"/>
</dbReference>
<dbReference type="PANTHER" id="PTHR43343">
    <property type="entry name" value="PEPTIDASE S12"/>
    <property type="match status" value="1"/>
</dbReference>
<dbReference type="InterPro" id="IPR051201">
    <property type="entry name" value="Chloro_Bact_Ser_Proteases"/>
</dbReference>
<proteinExistence type="inferred from homology"/>
<dbReference type="InterPro" id="IPR036034">
    <property type="entry name" value="PDZ_sf"/>
</dbReference>
<feature type="domain" description="PDZ" evidence="4">
    <location>
        <begin position="244"/>
        <end position="341"/>
    </location>
</feature>
<dbReference type="SUPFAM" id="SSF50156">
    <property type="entry name" value="PDZ domain-like"/>
    <property type="match status" value="1"/>
</dbReference>
<sequence>MMNARRILYGVFVALVAVGAALLGALGGGLAVYAALRTPAAEQPAVAVNPLAGQPAGVLQVESTQIETAITRAVDTVGPAVVTVVGKAPDQATIFGWVSGGTVSGSGVILSADGYVLTNHHVVENTEQLSIVLADGEERAARLVGSDVFSDLAVLKAEGEMPAVAVLGNSDGLRPGETVIAIGSPLGDFKNTVTSGVISATGRSLDTGQGYLMEGLIQTDAAINTGNSGGPLVNLAGEVIGINTLILRTGGGGNIVEGLGFSIPSNMAQAVASQIVQTGAVARPTLSIRYQPITPDLARRYNLPVQWGVYVSQVRSGSAAAAAGIQSGDILTHIGGTAIDGSHPFVNVLYSFAPEQTVEVRLVRGQEALSVQVVLEKEY</sequence>
<evidence type="ECO:0000259" key="4">
    <source>
        <dbReference type="PROSITE" id="PS50106"/>
    </source>
</evidence>
<dbReference type="Pfam" id="PF13365">
    <property type="entry name" value="Trypsin_2"/>
    <property type="match status" value="1"/>
</dbReference>
<dbReference type="PRINTS" id="PR00834">
    <property type="entry name" value="PROTEASES2C"/>
</dbReference>
<dbReference type="GO" id="GO:0004252">
    <property type="term" value="F:serine-type endopeptidase activity"/>
    <property type="evidence" value="ECO:0007669"/>
    <property type="project" value="InterPro"/>
</dbReference>
<dbReference type="SUPFAM" id="SSF50494">
    <property type="entry name" value="Trypsin-like serine proteases"/>
    <property type="match status" value="1"/>
</dbReference>
<keyword evidence="2 5" id="KW-0645">Protease</keyword>
<comment type="similarity">
    <text evidence="1">Belongs to the peptidase S1C family.</text>
</comment>
<dbReference type="InterPro" id="IPR009003">
    <property type="entry name" value="Peptidase_S1_PA"/>
</dbReference>
<evidence type="ECO:0000256" key="2">
    <source>
        <dbReference type="ARBA" id="ARBA00022670"/>
    </source>
</evidence>
<dbReference type="Pfam" id="PF13180">
    <property type="entry name" value="PDZ_2"/>
    <property type="match status" value="1"/>
</dbReference>
<evidence type="ECO:0000256" key="3">
    <source>
        <dbReference type="ARBA" id="ARBA00022801"/>
    </source>
</evidence>
<dbReference type="Gene3D" id="2.30.42.10">
    <property type="match status" value="1"/>
</dbReference>
<dbReference type="Gene3D" id="2.40.10.10">
    <property type="entry name" value="Trypsin-like serine proteases"/>
    <property type="match status" value="2"/>
</dbReference>
<keyword evidence="3" id="KW-0378">Hydrolase</keyword>
<reference evidence="5" key="1">
    <citation type="journal article" date="2015" name="Genome Announc.">
        <title>Draft Genome Sequences of Anaerolinea thermolimosa IMO-1, Bellilinea caldifistulae GOMI-1, Leptolinea tardivitalis YMTK-2, Levilinea saccharolytica KIBI-1, Longilinea arvoryzae KOME-1, Previously Described as Members of the Class Anaerolineae (Chloroflexi).</title>
        <authorList>
            <person name="Matsuura N."/>
            <person name="Tourlousse M.D."/>
            <person name="Ohashi A."/>
            <person name="Hugenholtz P."/>
            <person name="Sekiguchi Y."/>
        </authorList>
    </citation>
    <scope>NUCLEOTIDE SEQUENCE</scope>
    <source>
        <strain evidence="5">KIBI-1</strain>
    </source>
</reference>
<protein>
    <submittedName>
        <fullName evidence="5">Trypsin-like serine protease, typically periplasmic, contain C-terminal PDZ domain</fullName>
    </submittedName>
</protein>
<dbReference type="SMART" id="SM00228">
    <property type="entry name" value="PDZ"/>
    <property type="match status" value="1"/>
</dbReference>
<organism evidence="5">
    <name type="scientific">Levilinea saccharolytica</name>
    <dbReference type="NCBI Taxonomy" id="229921"/>
    <lineage>
        <taxon>Bacteria</taxon>
        <taxon>Bacillati</taxon>
        <taxon>Chloroflexota</taxon>
        <taxon>Anaerolineae</taxon>
        <taxon>Anaerolineales</taxon>
        <taxon>Anaerolineaceae</taxon>
        <taxon>Levilinea</taxon>
    </lineage>
</organism>
<dbReference type="InterPro" id="IPR043504">
    <property type="entry name" value="Peptidase_S1_PA_chymotrypsin"/>
</dbReference>
<evidence type="ECO:0000313" key="5">
    <source>
        <dbReference type="EMBL" id="GAP19105.1"/>
    </source>
</evidence>
<dbReference type="GO" id="GO:0006508">
    <property type="term" value="P:proteolysis"/>
    <property type="evidence" value="ECO:0007669"/>
    <property type="project" value="UniProtKB-KW"/>
</dbReference>
<dbReference type="AlphaFoldDB" id="A0A0M8JRR8"/>
<evidence type="ECO:0000256" key="1">
    <source>
        <dbReference type="ARBA" id="ARBA00010541"/>
    </source>
</evidence>
<dbReference type="PANTHER" id="PTHR43343:SF3">
    <property type="entry name" value="PROTEASE DO-LIKE 8, CHLOROPLASTIC"/>
    <property type="match status" value="1"/>
</dbReference>